<organism evidence="2">
    <name type="scientific">marine metagenome</name>
    <dbReference type="NCBI Taxonomy" id="408172"/>
    <lineage>
        <taxon>unclassified sequences</taxon>
        <taxon>metagenomes</taxon>
        <taxon>ecological metagenomes</taxon>
    </lineage>
</organism>
<proteinExistence type="predicted"/>
<name>A0A382FPT0_9ZZZZ</name>
<sequence>MPLTKIFCPIRTNESIQPDRMRNNPEKIQKENKRAT</sequence>
<gene>
    <name evidence="2" type="ORF">METZ01_LOCUS217513</name>
</gene>
<dbReference type="AlphaFoldDB" id="A0A382FPT0"/>
<evidence type="ECO:0000313" key="2">
    <source>
        <dbReference type="EMBL" id="SVB64659.1"/>
    </source>
</evidence>
<feature type="region of interest" description="Disordered" evidence="1">
    <location>
        <begin position="1"/>
        <end position="36"/>
    </location>
</feature>
<protein>
    <submittedName>
        <fullName evidence="2">Uncharacterized protein</fullName>
    </submittedName>
</protein>
<reference evidence="2" key="1">
    <citation type="submission" date="2018-05" db="EMBL/GenBank/DDBJ databases">
        <authorList>
            <person name="Lanie J.A."/>
            <person name="Ng W.-L."/>
            <person name="Kazmierczak K.M."/>
            <person name="Andrzejewski T.M."/>
            <person name="Davidsen T.M."/>
            <person name="Wayne K.J."/>
            <person name="Tettelin H."/>
            <person name="Glass J.I."/>
            <person name="Rusch D."/>
            <person name="Podicherti R."/>
            <person name="Tsui H.-C.T."/>
            <person name="Winkler M.E."/>
        </authorList>
    </citation>
    <scope>NUCLEOTIDE SEQUENCE</scope>
</reference>
<accession>A0A382FPT0</accession>
<evidence type="ECO:0000256" key="1">
    <source>
        <dbReference type="SAM" id="MobiDB-lite"/>
    </source>
</evidence>
<dbReference type="EMBL" id="UINC01051014">
    <property type="protein sequence ID" value="SVB64659.1"/>
    <property type="molecule type" value="Genomic_DNA"/>
</dbReference>
<feature type="compositionally biased region" description="Basic and acidic residues" evidence="1">
    <location>
        <begin position="17"/>
        <end position="36"/>
    </location>
</feature>